<dbReference type="Pfam" id="PF04932">
    <property type="entry name" value="Wzy_C"/>
    <property type="match status" value="1"/>
</dbReference>
<keyword evidence="7" id="KW-0436">Ligase</keyword>
<evidence type="ECO:0000256" key="5">
    <source>
        <dbReference type="SAM" id="Phobius"/>
    </source>
</evidence>
<keyword evidence="4 5" id="KW-0472">Membrane</keyword>
<evidence type="ECO:0000256" key="2">
    <source>
        <dbReference type="ARBA" id="ARBA00022692"/>
    </source>
</evidence>
<sequence>MLILPVLFGSAAGAAALIMALIWLLALGWQRETWRALPRFQQVWLASGLGFFALFAITARTPHDLIYGFNTFAFVLAIGVFAFARRWLTPRHLIFLSSATFLGLLIGAGWAFYQHHQLGVPRTTAYVGGGSNLVARVALMLYFFSLLPLFMAKPLRWWWGVAALSFPAAMLIVIYSGSRGTLLVTPLMVMVPLIFTLPASAFKSARAYLVLSIVLALACSAAYYLDPNNLVSQALSRIQTVLDGEGMDSSTRLRFEMWQVAFAHLTEHPIVGTGWHSFVTATEGHELYTYAERAGFFNFHSDLGNFAVAGGMIGLLLYLFLLLAPLLFWQTPHAHPYFRVRLAWALSMPVLFLGLGLTDMVIGFDYPTMFYAFSFALVWGCTNRAKAVSLTKAEMQIDQGVTGKK</sequence>
<dbReference type="InterPro" id="IPR051533">
    <property type="entry name" value="WaaL-like"/>
</dbReference>
<feature type="transmembrane region" description="Helical" evidence="5">
    <location>
        <begin position="65"/>
        <end position="84"/>
    </location>
</feature>
<dbReference type="Proteomes" id="UP001201217">
    <property type="component" value="Unassembled WGS sequence"/>
</dbReference>
<evidence type="ECO:0000256" key="1">
    <source>
        <dbReference type="ARBA" id="ARBA00004141"/>
    </source>
</evidence>
<accession>A0ABS9E4X8</accession>
<keyword evidence="8" id="KW-1185">Reference proteome</keyword>
<evidence type="ECO:0000256" key="4">
    <source>
        <dbReference type="ARBA" id="ARBA00023136"/>
    </source>
</evidence>
<feature type="domain" description="O-antigen ligase-related" evidence="6">
    <location>
        <begin position="169"/>
        <end position="319"/>
    </location>
</feature>
<evidence type="ECO:0000313" key="7">
    <source>
        <dbReference type="EMBL" id="MCF4097314.1"/>
    </source>
</evidence>
<keyword evidence="2 5" id="KW-0812">Transmembrane</keyword>
<feature type="transmembrane region" description="Helical" evidence="5">
    <location>
        <begin position="341"/>
        <end position="362"/>
    </location>
</feature>
<dbReference type="PANTHER" id="PTHR37422">
    <property type="entry name" value="TEICHURONIC ACID BIOSYNTHESIS PROTEIN TUAE"/>
    <property type="match status" value="1"/>
</dbReference>
<evidence type="ECO:0000259" key="6">
    <source>
        <dbReference type="Pfam" id="PF04932"/>
    </source>
</evidence>
<gene>
    <name evidence="7" type="ORF">L1I42_02290</name>
</gene>
<name>A0ABS9E4X8_9HYPH</name>
<feature type="transmembrane region" description="Helical" evidence="5">
    <location>
        <begin position="41"/>
        <end position="59"/>
    </location>
</feature>
<dbReference type="RefSeq" id="WP_236112883.1">
    <property type="nucleotide sequence ID" value="NZ_JAKGTI010000001.1"/>
</dbReference>
<dbReference type="InterPro" id="IPR007016">
    <property type="entry name" value="O-antigen_ligase-rel_domated"/>
</dbReference>
<organism evidence="7 8">
    <name type="scientific">Maritalea mediterranea</name>
    <dbReference type="NCBI Taxonomy" id="2909667"/>
    <lineage>
        <taxon>Bacteria</taxon>
        <taxon>Pseudomonadati</taxon>
        <taxon>Pseudomonadota</taxon>
        <taxon>Alphaproteobacteria</taxon>
        <taxon>Hyphomicrobiales</taxon>
        <taxon>Devosiaceae</taxon>
        <taxon>Maritalea</taxon>
    </lineage>
</organism>
<evidence type="ECO:0000256" key="3">
    <source>
        <dbReference type="ARBA" id="ARBA00022989"/>
    </source>
</evidence>
<feature type="transmembrane region" description="Helical" evidence="5">
    <location>
        <begin position="306"/>
        <end position="329"/>
    </location>
</feature>
<feature type="transmembrane region" description="Helical" evidence="5">
    <location>
        <begin position="6"/>
        <end position="29"/>
    </location>
</feature>
<reference evidence="7 8" key="1">
    <citation type="submission" date="2022-01" db="EMBL/GenBank/DDBJ databases">
        <title>Maritalea mediterranea sp. nov., isolated from marine plastic residues from the Malva-rosa beach (Valencia, Spain).</title>
        <authorList>
            <person name="Vidal-Verdu A."/>
            <person name="Molina-Menor E."/>
            <person name="Pascual J."/>
            <person name="Pereto J."/>
            <person name="Porcar M."/>
        </authorList>
    </citation>
    <scope>NUCLEOTIDE SEQUENCE [LARGE SCALE GENOMIC DNA]</scope>
    <source>
        <strain evidence="7 8">P4.10X</strain>
    </source>
</reference>
<dbReference type="GO" id="GO:0016874">
    <property type="term" value="F:ligase activity"/>
    <property type="evidence" value="ECO:0007669"/>
    <property type="project" value="UniProtKB-KW"/>
</dbReference>
<feature type="transmembrane region" description="Helical" evidence="5">
    <location>
        <begin position="182"/>
        <end position="200"/>
    </location>
</feature>
<feature type="transmembrane region" description="Helical" evidence="5">
    <location>
        <begin position="207"/>
        <end position="225"/>
    </location>
</feature>
<keyword evidence="3 5" id="KW-1133">Transmembrane helix</keyword>
<dbReference type="PANTHER" id="PTHR37422:SF17">
    <property type="entry name" value="O-ANTIGEN LIGASE"/>
    <property type="match status" value="1"/>
</dbReference>
<comment type="caution">
    <text evidence="7">The sequence shown here is derived from an EMBL/GenBank/DDBJ whole genome shotgun (WGS) entry which is preliminary data.</text>
</comment>
<comment type="subcellular location">
    <subcellularLocation>
        <location evidence="1">Membrane</location>
        <topology evidence="1">Multi-pass membrane protein</topology>
    </subcellularLocation>
</comment>
<evidence type="ECO:0000313" key="8">
    <source>
        <dbReference type="Proteomes" id="UP001201217"/>
    </source>
</evidence>
<feature type="transmembrane region" description="Helical" evidence="5">
    <location>
        <begin position="93"/>
        <end position="113"/>
    </location>
</feature>
<proteinExistence type="predicted"/>
<dbReference type="EMBL" id="JAKGTI010000001">
    <property type="protein sequence ID" value="MCF4097314.1"/>
    <property type="molecule type" value="Genomic_DNA"/>
</dbReference>
<feature type="transmembrane region" description="Helical" evidence="5">
    <location>
        <begin position="157"/>
        <end position="176"/>
    </location>
</feature>
<feature type="transmembrane region" description="Helical" evidence="5">
    <location>
        <begin position="133"/>
        <end position="150"/>
    </location>
</feature>
<protein>
    <submittedName>
        <fullName evidence="7">O-antigen ligase family protein</fullName>
    </submittedName>
</protein>